<dbReference type="EMBL" id="JABEND010000005">
    <property type="protein sequence ID" value="NNG36094.1"/>
    <property type="molecule type" value="Genomic_DNA"/>
</dbReference>
<proteinExistence type="predicted"/>
<feature type="compositionally biased region" description="Basic and acidic residues" evidence="1">
    <location>
        <begin position="1"/>
        <end position="10"/>
    </location>
</feature>
<feature type="region of interest" description="Disordered" evidence="1">
    <location>
        <begin position="1"/>
        <end position="21"/>
    </location>
</feature>
<dbReference type="CDD" id="cd15482">
    <property type="entry name" value="Sialidase_non-viral"/>
    <property type="match status" value="1"/>
</dbReference>
<protein>
    <submittedName>
        <fullName evidence="4">Exo-alpha-sialidase</fullName>
    </submittedName>
</protein>
<evidence type="ECO:0000313" key="5">
    <source>
        <dbReference type="Proteomes" id="UP000562984"/>
    </source>
</evidence>
<keyword evidence="5" id="KW-1185">Reference proteome</keyword>
<accession>A0A849A525</accession>
<evidence type="ECO:0000256" key="1">
    <source>
        <dbReference type="SAM" id="MobiDB-lite"/>
    </source>
</evidence>
<organism evidence="4 5">
    <name type="scientific">Nakamurella aerolata</name>
    <dbReference type="NCBI Taxonomy" id="1656892"/>
    <lineage>
        <taxon>Bacteria</taxon>
        <taxon>Bacillati</taxon>
        <taxon>Actinomycetota</taxon>
        <taxon>Actinomycetes</taxon>
        <taxon>Nakamurellales</taxon>
        <taxon>Nakamurellaceae</taxon>
        <taxon>Nakamurella</taxon>
    </lineage>
</organism>
<dbReference type="SUPFAM" id="SSF50939">
    <property type="entry name" value="Sialidases"/>
    <property type="match status" value="1"/>
</dbReference>
<dbReference type="Gene3D" id="2.60.120.260">
    <property type="entry name" value="Galactose-binding domain-like"/>
    <property type="match status" value="1"/>
</dbReference>
<feature type="compositionally biased region" description="Low complexity" evidence="1">
    <location>
        <begin position="12"/>
        <end position="21"/>
    </location>
</feature>
<dbReference type="Pfam" id="PF13088">
    <property type="entry name" value="BNR_2"/>
    <property type="match status" value="1"/>
</dbReference>
<feature type="region of interest" description="Disordered" evidence="1">
    <location>
        <begin position="37"/>
        <end position="58"/>
    </location>
</feature>
<keyword evidence="2" id="KW-1133">Transmembrane helix</keyword>
<reference evidence="4 5" key="1">
    <citation type="submission" date="2020-05" db="EMBL/GenBank/DDBJ databases">
        <title>Nakamurella sp. DB0629 isolated from air conditioner.</title>
        <authorList>
            <person name="Kim D.H."/>
            <person name="Kim D.-U."/>
        </authorList>
    </citation>
    <scope>NUCLEOTIDE SEQUENCE [LARGE SCALE GENOMIC DNA]</scope>
    <source>
        <strain evidence="4 5">DB0629</strain>
    </source>
</reference>
<evidence type="ECO:0000256" key="2">
    <source>
        <dbReference type="SAM" id="Phobius"/>
    </source>
</evidence>
<evidence type="ECO:0000313" key="4">
    <source>
        <dbReference type="EMBL" id="NNG36094.1"/>
    </source>
</evidence>
<dbReference type="InterPro" id="IPR008979">
    <property type="entry name" value="Galactose-bd-like_sf"/>
</dbReference>
<dbReference type="SUPFAM" id="SSF49785">
    <property type="entry name" value="Galactose-binding domain-like"/>
    <property type="match status" value="1"/>
</dbReference>
<feature type="domain" description="Sialidase" evidence="3">
    <location>
        <begin position="260"/>
        <end position="405"/>
    </location>
</feature>
<dbReference type="RefSeq" id="WP_171199784.1">
    <property type="nucleotide sequence ID" value="NZ_JABEND010000005.1"/>
</dbReference>
<evidence type="ECO:0000259" key="3">
    <source>
        <dbReference type="Pfam" id="PF13088"/>
    </source>
</evidence>
<feature type="compositionally biased region" description="Basic residues" evidence="1">
    <location>
        <begin position="44"/>
        <end position="58"/>
    </location>
</feature>
<feature type="transmembrane region" description="Helical" evidence="2">
    <location>
        <begin position="65"/>
        <end position="86"/>
    </location>
</feature>
<keyword evidence="2" id="KW-0472">Membrane</keyword>
<dbReference type="Proteomes" id="UP000562984">
    <property type="component" value="Unassembled WGS sequence"/>
</dbReference>
<name>A0A849A525_9ACTN</name>
<keyword evidence="2" id="KW-0812">Transmembrane</keyword>
<gene>
    <name evidence="4" type="ORF">HKD39_10275</name>
</gene>
<comment type="caution">
    <text evidence="4">The sequence shown here is derived from an EMBL/GenBank/DDBJ whole genome shotgun (WGS) entry which is preliminary data.</text>
</comment>
<sequence length="802" mass="84443">MPDDVRRQHTDPSFASAVRSAPAPAPALATAPVSALAPASVPHRPGRHRAAVTQRRRHAAARGRARLAALSVLIVGGATLAVLPGGPGVQAATPESGGDPQGSAVGLGSVYYPYSPAAGTQATNPHMAVVDTVGVVNPGEQPQRVPQVFLAAAQNADVAAADSDNKLIVSHDGAKTFSDYRKTNMAPQSLVQLADGSLLAPQFIPRWTDAARTQLDIVSQVSTGGGKTFVERLGRFVPTDGKNVSQSLFDRGMRLHKGTEQLPDGTIITAAYTRLTGDPAGRSVILQSKDAGATWTVRGSINTPVAGHTTNEVGMARTVDGRLIAILRASPQSDGLLQAYSSDDGKTWTKPVKIAAPTDTVDAAIEPSIVLQPNGILVLAFGRPDNNMLISADGKGDDWSDPKQLFENRPADGYWTHGSSGNTTMVSLDGSRSLVAGDLCAAWGCQEQGEQYGVWARTIDAVGPNVGKLDLTSMVAQGKAKLTGTFDRTAVQFPQTRPSGAVDGSSQRFAAAKLKPISRDPAQLTLELDRSYPINRIGLMLAAGVAQDAVVQLSPDGKTWGAPVITASKRVDFSLRYQDFAVQQAKYVRVLAPAGGTLTGVTELEVYRADAQTFENDPVNAVPRGWVDSVHATVVDYVPSMANQRQAGLGSRRALRLLDHDSAALALATRPFGARDSVSVQTDVAGMTINGGMLIDINGTKADGSAGRAYHLHLNLPGKSISWWDGGKWNLLGTLTDPPVQGQWRNLKLDVSTTGGTLTFGSQTFRLTQPQEQLSKLSSVSFGSVGTGFTGSSYYLDNVSIG</sequence>
<dbReference type="Gene3D" id="2.120.10.10">
    <property type="match status" value="1"/>
</dbReference>
<dbReference type="AlphaFoldDB" id="A0A849A525"/>
<dbReference type="InterPro" id="IPR036278">
    <property type="entry name" value="Sialidase_sf"/>
</dbReference>
<dbReference type="InterPro" id="IPR011040">
    <property type="entry name" value="Sialidase"/>
</dbReference>